<dbReference type="Proteomes" id="UP001309448">
    <property type="component" value="Unassembled WGS sequence"/>
</dbReference>
<protein>
    <recommendedName>
        <fullName evidence="3">Lipoprotein</fullName>
    </recommendedName>
</protein>
<evidence type="ECO:0000313" key="1">
    <source>
        <dbReference type="EMBL" id="MED1567426.1"/>
    </source>
</evidence>
<gene>
    <name evidence="1" type="ORF">P4U88_16020</name>
</gene>
<evidence type="ECO:0008006" key="3">
    <source>
        <dbReference type="Google" id="ProtNLM"/>
    </source>
</evidence>
<comment type="caution">
    <text evidence="1">The sequence shown here is derived from an EMBL/GenBank/DDBJ whole genome shotgun (WGS) entry which is preliminary data.</text>
</comment>
<keyword evidence="2" id="KW-1185">Reference proteome</keyword>
<sequence length="124" mass="14602">MKKIKMLIFPISFSVLLIGCSNKELNGNWRLVDNENDCPISYQFSEKIEVNLETKKKKTILLIKMYTQKISDESKNSGTYNWLDNKWINIDYGNNFTQKQKMVQDKDKLTAYFPGVDKVCTYKR</sequence>
<proteinExistence type="predicted"/>
<dbReference type="EMBL" id="JARMDB010000011">
    <property type="protein sequence ID" value="MED1567426.1"/>
    <property type="molecule type" value="Genomic_DNA"/>
</dbReference>
<organism evidence="1 2">
    <name type="scientific">Bacillus paramycoides</name>
    <dbReference type="NCBI Taxonomy" id="2026194"/>
    <lineage>
        <taxon>Bacteria</taxon>
        <taxon>Bacillati</taxon>
        <taxon>Bacillota</taxon>
        <taxon>Bacilli</taxon>
        <taxon>Bacillales</taxon>
        <taxon>Bacillaceae</taxon>
        <taxon>Bacillus</taxon>
        <taxon>Bacillus cereus group</taxon>
    </lineage>
</organism>
<dbReference type="PROSITE" id="PS51257">
    <property type="entry name" value="PROKAR_LIPOPROTEIN"/>
    <property type="match status" value="1"/>
</dbReference>
<dbReference type="RefSeq" id="WP_327920304.1">
    <property type="nucleotide sequence ID" value="NZ_JARMDB010000011.1"/>
</dbReference>
<evidence type="ECO:0000313" key="2">
    <source>
        <dbReference type="Proteomes" id="UP001309448"/>
    </source>
</evidence>
<name>A0ABU6MXJ7_9BACI</name>
<accession>A0ABU6MXJ7</accession>
<reference evidence="1 2" key="1">
    <citation type="submission" date="2023-03" db="EMBL/GenBank/DDBJ databases">
        <title>Bacillus Genome Sequencing.</title>
        <authorList>
            <person name="Dunlap C."/>
        </authorList>
    </citation>
    <scope>NUCLEOTIDE SEQUENCE [LARGE SCALE GENOMIC DNA]</scope>
    <source>
        <strain evidence="1 2">B-615</strain>
    </source>
</reference>